<accession>B4VZ81</accession>
<sequence length="266" mass="29562">MTTQSTATFTSVYGPVTSWRYGQSLGIDPIGLQSTCSFNCVYCQLGEIQVRTSQRHVFVPTEKIIQELHAFAPWDVDVVTLSGNGEPTLALNLAEIISQVKEMTHKPVLVLTNGTLLGDRDVQAALSLADKVSVKLDAVNLDQLQRVNRPVMEVDWQKIWTGIQEFRQGYPGHIGIQTMLLTPPNQLSQDTYMQLVRSLHPDEIQLNTPTRPKPLTHQLDGRGNHTPTESRPYPVQQLKQVSGDVLKAFAAKIQDATSIPVRCAPR</sequence>
<dbReference type="EMBL" id="DS989862">
    <property type="protein sequence ID" value="EDX72667.1"/>
    <property type="molecule type" value="Genomic_DNA"/>
</dbReference>
<dbReference type="GO" id="GO:0046872">
    <property type="term" value="F:metal ion binding"/>
    <property type="evidence" value="ECO:0007669"/>
    <property type="project" value="UniProtKB-KW"/>
</dbReference>
<name>B4VZ81_9CYAN</name>
<dbReference type="PANTHER" id="PTHR43787:SF11">
    <property type="entry name" value="UPF0026 PROTEIN SLR1464"/>
    <property type="match status" value="1"/>
</dbReference>
<dbReference type="AlphaFoldDB" id="B4VZ81"/>
<dbReference type="InterPro" id="IPR040084">
    <property type="entry name" value="GTPase_Obg"/>
</dbReference>
<dbReference type="STRING" id="118168.MC7420_4940"/>
<dbReference type="eggNOG" id="COG0731">
    <property type="taxonomic scope" value="Bacteria"/>
</dbReference>
<keyword evidence="2" id="KW-0004">4Fe-4S</keyword>
<feature type="region of interest" description="Disordered" evidence="7">
    <location>
        <begin position="204"/>
        <end position="233"/>
    </location>
</feature>
<evidence type="ECO:0000256" key="5">
    <source>
        <dbReference type="ARBA" id="ARBA00023004"/>
    </source>
</evidence>
<dbReference type="GO" id="GO:0051539">
    <property type="term" value="F:4 iron, 4 sulfur cluster binding"/>
    <property type="evidence" value="ECO:0007669"/>
    <property type="project" value="UniProtKB-KW"/>
</dbReference>
<dbReference type="InterPro" id="IPR013785">
    <property type="entry name" value="Aldolase_TIM"/>
</dbReference>
<dbReference type="PROSITE" id="PS51918">
    <property type="entry name" value="RADICAL_SAM"/>
    <property type="match status" value="1"/>
</dbReference>
<dbReference type="OrthoDB" id="9795504at2"/>
<keyword evidence="10" id="KW-1185">Reference proteome</keyword>
<dbReference type="Pfam" id="PF04055">
    <property type="entry name" value="Radical_SAM"/>
    <property type="match status" value="1"/>
</dbReference>
<evidence type="ECO:0000256" key="2">
    <source>
        <dbReference type="ARBA" id="ARBA00022485"/>
    </source>
</evidence>
<comment type="cofactor">
    <cofactor evidence="1">
        <name>[4Fe-4S] cluster</name>
        <dbReference type="ChEBI" id="CHEBI:49883"/>
    </cofactor>
</comment>
<gene>
    <name evidence="9" type="ORF">MC7420_4940</name>
</gene>
<dbReference type="Gene3D" id="3.20.20.70">
    <property type="entry name" value="Aldolase class I"/>
    <property type="match status" value="1"/>
</dbReference>
<dbReference type="InterPro" id="IPR058240">
    <property type="entry name" value="rSAM_sf"/>
</dbReference>
<organism evidence="9 10">
    <name type="scientific">Coleofasciculus chthonoplastes PCC 7420</name>
    <dbReference type="NCBI Taxonomy" id="118168"/>
    <lineage>
        <taxon>Bacteria</taxon>
        <taxon>Bacillati</taxon>
        <taxon>Cyanobacteriota</taxon>
        <taxon>Cyanophyceae</taxon>
        <taxon>Coleofasciculales</taxon>
        <taxon>Coleofasciculaceae</taxon>
        <taxon>Coleofasciculus</taxon>
    </lineage>
</organism>
<dbReference type="CDD" id="cd01335">
    <property type="entry name" value="Radical_SAM"/>
    <property type="match status" value="1"/>
</dbReference>
<reference evidence="9 10" key="1">
    <citation type="submission" date="2008-07" db="EMBL/GenBank/DDBJ databases">
        <authorList>
            <person name="Tandeau de Marsac N."/>
            <person name="Ferriera S."/>
            <person name="Johnson J."/>
            <person name="Kravitz S."/>
            <person name="Beeson K."/>
            <person name="Sutton G."/>
            <person name="Rogers Y.-H."/>
            <person name="Friedman R."/>
            <person name="Frazier M."/>
            <person name="Venter J.C."/>
        </authorList>
    </citation>
    <scope>NUCLEOTIDE SEQUENCE [LARGE SCALE GENOMIC DNA]</scope>
    <source>
        <strain evidence="9 10">PCC 7420</strain>
    </source>
</reference>
<dbReference type="SFLD" id="SFLDS00029">
    <property type="entry name" value="Radical_SAM"/>
    <property type="match status" value="1"/>
</dbReference>
<keyword evidence="3" id="KW-0949">S-adenosyl-L-methionine</keyword>
<protein>
    <submittedName>
        <fullName evidence="9">Radical SAM domain protein</fullName>
    </submittedName>
</protein>
<evidence type="ECO:0000256" key="3">
    <source>
        <dbReference type="ARBA" id="ARBA00022691"/>
    </source>
</evidence>
<evidence type="ECO:0000256" key="1">
    <source>
        <dbReference type="ARBA" id="ARBA00001966"/>
    </source>
</evidence>
<dbReference type="Proteomes" id="UP000003835">
    <property type="component" value="Unassembled WGS sequence"/>
</dbReference>
<proteinExistence type="predicted"/>
<dbReference type="SFLD" id="SFLDG01083">
    <property type="entry name" value="Uncharacterised_Radical_SAM_Su"/>
    <property type="match status" value="1"/>
</dbReference>
<dbReference type="PANTHER" id="PTHR43787">
    <property type="entry name" value="FEMO COFACTOR BIOSYNTHESIS PROTEIN NIFB-RELATED"/>
    <property type="match status" value="1"/>
</dbReference>
<evidence type="ECO:0000256" key="7">
    <source>
        <dbReference type="SAM" id="MobiDB-lite"/>
    </source>
</evidence>
<evidence type="ECO:0000256" key="6">
    <source>
        <dbReference type="ARBA" id="ARBA00023014"/>
    </source>
</evidence>
<keyword evidence="6" id="KW-0411">Iron-sulfur</keyword>
<evidence type="ECO:0000259" key="8">
    <source>
        <dbReference type="PROSITE" id="PS51918"/>
    </source>
</evidence>
<feature type="domain" description="Radical SAM core" evidence="8">
    <location>
        <begin position="22"/>
        <end position="248"/>
    </location>
</feature>
<dbReference type="HOGENOM" id="CLU_058377_2_0_3"/>
<dbReference type="RefSeq" id="WP_006104122.1">
    <property type="nucleotide sequence ID" value="NZ_DS989862.1"/>
</dbReference>
<evidence type="ECO:0000256" key="4">
    <source>
        <dbReference type="ARBA" id="ARBA00022723"/>
    </source>
</evidence>
<dbReference type="SUPFAM" id="SSF102114">
    <property type="entry name" value="Radical SAM enzymes"/>
    <property type="match status" value="1"/>
</dbReference>
<dbReference type="GO" id="GO:0003824">
    <property type="term" value="F:catalytic activity"/>
    <property type="evidence" value="ECO:0007669"/>
    <property type="project" value="InterPro"/>
</dbReference>
<evidence type="ECO:0000313" key="10">
    <source>
        <dbReference type="Proteomes" id="UP000003835"/>
    </source>
</evidence>
<dbReference type="InterPro" id="IPR007197">
    <property type="entry name" value="rSAM"/>
</dbReference>
<evidence type="ECO:0000313" key="9">
    <source>
        <dbReference type="EMBL" id="EDX72667.1"/>
    </source>
</evidence>
<keyword evidence="4" id="KW-0479">Metal-binding</keyword>
<keyword evidence="5" id="KW-0408">Iron</keyword>